<dbReference type="InterPro" id="IPR019291">
    <property type="entry name" value="Host_attachment_protein"/>
</dbReference>
<dbReference type="KEGG" id="lfp:Y981_07315"/>
<reference evidence="2" key="1">
    <citation type="submission" date="2014-02" db="EMBL/GenBank/DDBJ databases">
        <title>Complete genome sequence and comparative genomic analysis of the nitrogen-fixing bacterium Leptospirillum ferriphilum YSK.</title>
        <authorList>
            <person name="Guo X."/>
            <person name="Yin H."/>
            <person name="Liang Y."/>
            <person name="Hu Q."/>
            <person name="Ma L."/>
            <person name="Xiao Y."/>
            <person name="Zhang X."/>
            <person name="Qiu G."/>
            <person name="Liu X."/>
        </authorList>
    </citation>
    <scope>NUCLEOTIDE SEQUENCE [LARGE SCALE GENOMIC DNA]</scope>
    <source>
        <strain evidence="2">YSK</strain>
    </source>
</reference>
<evidence type="ECO:0000313" key="2">
    <source>
        <dbReference type="Proteomes" id="UP000027059"/>
    </source>
</evidence>
<dbReference type="RefSeq" id="WP_051613821.1">
    <property type="nucleotide sequence ID" value="NZ_CP007243.1"/>
</dbReference>
<protein>
    <submittedName>
        <fullName evidence="1">Host attachment protein</fullName>
    </submittedName>
</protein>
<proteinExistence type="predicted"/>
<name>A0A059XZC5_9BACT</name>
<dbReference type="HOGENOM" id="CLU_105864_2_1_0"/>
<dbReference type="Proteomes" id="UP000027059">
    <property type="component" value="Chromosome"/>
</dbReference>
<dbReference type="AlphaFoldDB" id="A0A059XZC5"/>
<dbReference type="Pfam" id="PF10116">
    <property type="entry name" value="Host_attach"/>
    <property type="match status" value="1"/>
</dbReference>
<gene>
    <name evidence="1" type="ORF">Y981_07315</name>
</gene>
<sequence>MKTAWILVAGGAGARVFSFDPGEKASWALELSIEHPAGRLMEQEMVSDRAVRSFHRNGDKVSHAGGHPAGQVIHEEEVFAKKISGFLEKSRRRALYYRLYVVAEPGFAGILKKNMDPRTRQTVTGFIHQDLDNQTVADIRKALSGKIFPGPPVSGKGLTQ</sequence>
<evidence type="ECO:0000313" key="1">
    <source>
        <dbReference type="EMBL" id="AIA30631.1"/>
    </source>
</evidence>
<reference evidence="1 2" key="2">
    <citation type="journal article" date="2015" name="Biomed. Res. Int.">
        <title>Effects of Arsenite Resistance on the Growth and Functional Gene Expression of Leptospirillum ferriphilum and Acidithiobacillus thiooxidans in Pure Culture and Coculture.</title>
        <authorList>
            <person name="Jiang H."/>
            <person name="Liang Y."/>
            <person name="Yin H."/>
            <person name="Xiao Y."/>
            <person name="Guo X."/>
            <person name="Xu Y."/>
            <person name="Hu Q."/>
            <person name="Liu H."/>
            <person name="Liu X."/>
        </authorList>
    </citation>
    <scope>NUCLEOTIDE SEQUENCE [LARGE SCALE GENOMIC DNA]</scope>
    <source>
        <strain evidence="1 2">YSK</strain>
    </source>
</reference>
<organism evidence="1 2">
    <name type="scientific">Leptospirillum ferriphilum YSK</name>
    <dbReference type="NCBI Taxonomy" id="1441628"/>
    <lineage>
        <taxon>Bacteria</taxon>
        <taxon>Pseudomonadati</taxon>
        <taxon>Nitrospirota</taxon>
        <taxon>Nitrospiria</taxon>
        <taxon>Nitrospirales</taxon>
        <taxon>Nitrospiraceae</taxon>
        <taxon>Leptospirillum</taxon>
    </lineage>
</organism>
<dbReference type="OrthoDB" id="9812459at2"/>
<accession>A0A059XZC5</accession>
<dbReference type="EMBL" id="CP007243">
    <property type="protein sequence ID" value="AIA30631.1"/>
    <property type="molecule type" value="Genomic_DNA"/>
</dbReference>
<keyword evidence="2" id="KW-1185">Reference proteome</keyword>